<feature type="compositionally biased region" description="Polar residues" evidence="1">
    <location>
        <begin position="10"/>
        <end position="21"/>
    </location>
</feature>
<protein>
    <submittedName>
        <fullName evidence="2">Uncharacterized protein</fullName>
    </submittedName>
</protein>
<sequence length="49" mass="5439">MTRIVDGLHSTPSHWQQSSAYQHEKTVPSGLFIELLICSRASLSSTLQP</sequence>
<evidence type="ECO:0000313" key="2">
    <source>
        <dbReference type="EMBL" id="GKU90853.1"/>
    </source>
</evidence>
<proteinExistence type="predicted"/>
<feature type="region of interest" description="Disordered" evidence="1">
    <location>
        <begin position="1"/>
        <end position="21"/>
    </location>
</feature>
<organism evidence="2 3">
    <name type="scientific">Rubroshorea leprosula</name>
    <dbReference type="NCBI Taxonomy" id="152421"/>
    <lineage>
        <taxon>Eukaryota</taxon>
        <taxon>Viridiplantae</taxon>
        <taxon>Streptophyta</taxon>
        <taxon>Embryophyta</taxon>
        <taxon>Tracheophyta</taxon>
        <taxon>Spermatophyta</taxon>
        <taxon>Magnoliopsida</taxon>
        <taxon>eudicotyledons</taxon>
        <taxon>Gunneridae</taxon>
        <taxon>Pentapetalae</taxon>
        <taxon>rosids</taxon>
        <taxon>malvids</taxon>
        <taxon>Malvales</taxon>
        <taxon>Dipterocarpaceae</taxon>
        <taxon>Rubroshorea</taxon>
    </lineage>
</organism>
<keyword evidence="3" id="KW-1185">Reference proteome</keyword>
<dbReference type="EMBL" id="BPVZ01000004">
    <property type="protein sequence ID" value="GKU90853.1"/>
    <property type="molecule type" value="Genomic_DNA"/>
</dbReference>
<name>A0AAV5HYQ0_9ROSI</name>
<evidence type="ECO:0000313" key="3">
    <source>
        <dbReference type="Proteomes" id="UP001054252"/>
    </source>
</evidence>
<dbReference type="AlphaFoldDB" id="A0AAV5HYQ0"/>
<accession>A0AAV5HYQ0</accession>
<comment type="caution">
    <text evidence="2">The sequence shown here is derived from an EMBL/GenBank/DDBJ whole genome shotgun (WGS) entry which is preliminary data.</text>
</comment>
<evidence type="ECO:0000256" key="1">
    <source>
        <dbReference type="SAM" id="MobiDB-lite"/>
    </source>
</evidence>
<dbReference type="Proteomes" id="UP001054252">
    <property type="component" value="Unassembled WGS sequence"/>
</dbReference>
<reference evidence="2 3" key="1">
    <citation type="journal article" date="2021" name="Commun. Biol.">
        <title>The genome of Shorea leprosula (Dipterocarpaceae) highlights the ecological relevance of drought in aseasonal tropical rainforests.</title>
        <authorList>
            <person name="Ng K.K.S."/>
            <person name="Kobayashi M.J."/>
            <person name="Fawcett J.A."/>
            <person name="Hatakeyama M."/>
            <person name="Paape T."/>
            <person name="Ng C.H."/>
            <person name="Ang C.C."/>
            <person name="Tnah L.H."/>
            <person name="Lee C.T."/>
            <person name="Nishiyama T."/>
            <person name="Sese J."/>
            <person name="O'Brien M.J."/>
            <person name="Copetti D."/>
            <person name="Mohd Noor M.I."/>
            <person name="Ong R.C."/>
            <person name="Putra M."/>
            <person name="Sireger I.Z."/>
            <person name="Indrioko S."/>
            <person name="Kosugi Y."/>
            <person name="Izuno A."/>
            <person name="Isagi Y."/>
            <person name="Lee S.L."/>
            <person name="Shimizu K.K."/>
        </authorList>
    </citation>
    <scope>NUCLEOTIDE SEQUENCE [LARGE SCALE GENOMIC DNA]</scope>
    <source>
        <strain evidence="2">214</strain>
    </source>
</reference>
<gene>
    <name evidence="2" type="ORF">SLEP1_g4797</name>
</gene>